<dbReference type="AlphaFoldDB" id="A0A4D6XUJ5"/>
<evidence type="ECO:0000256" key="4">
    <source>
        <dbReference type="ARBA" id="ARBA00022630"/>
    </source>
</evidence>
<dbReference type="EMBL" id="CP034876">
    <property type="protein sequence ID" value="QCI20956.1"/>
    <property type="molecule type" value="Genomic_DNA"/>
</dbReference>
<dbReference type="InterPro" id="IPR003374">
    <property type="entry name" value="ApbE-like_sf"/>
</dbReference>
<keyword evidence="13" id="KW-0812">Transmembrane</keyword>
<dbReference type="Gene3D" id="3.10.520.10">
    <property type="entry name" value="ApbE-like domains"/>
    <property type="match status" value="1"/>
</dbReference>
<keyword evidence="13" id="KW-1133">Transmembrane helix</keyword>
<evidence type="ECO:0000256" key="3">
    <source>
        <dbReference type="ARBA" id="ARBA00016337"/>
    </source>
</evidence>
<keyword evidence="7 11" id="KW-0274">FAD</keyword>
<dbReference type="PANTHER" id="PTHR30040">
    <property type="entry name" value="THIAMINE BIOSYNTHESIS LIPOPROTEIN APBE"/>
    <property type="match status" value="1"/>
</dbReference>
<evidence type="ECO:0000256" key="12">
    <source>
        <dbReference type="PIRSR" id="PIRSR006268-2"/>
    </source>
</evidence>
<dbReference type="SUPFAM" id="SSF143631">
    <property type="entry name" value="ApbE-like"/>
    <property type="match status" value="1"/>
</dbReference>
<keyword evidence="8 11" id="KW-0460">Magnesium</keyword>
<dbReference type="GO" id="GO:0016740">
    <property type="term" value="F:transferase activity"/>
    <property type="evidence" value="ECO:0007669"/>
    <property type="project" value="UniProtKB-UniRule"/>
</dbReference>
<keyword evidence="6 11" id="KW-0479">Metal-binding</keyword>
<sequence length="351" mass="40032">MLFVFFNIIISIFICTIFSIANFYNKPVNKEKQNIIILTGKTMGTYWQVKIPNLKNKVYIKNLMQKYLNQDENMLSSWKKNSIVSKFNKRKKNQPQIINKKFYRVIATALKINKKTHGKLDITIGSLIDIWGFGTKEKPISYPSQKKINYYVTLSGSQHLKLIKNSSGVYLEKDINGIKINLSTLGEGFAADHLSYILKKKGIKNYTISVGGTVLVKTEKNKKAKIIAIQKPTDKKQSIHLLVRLKNNSISTAGIYRNYYYLQGKCIPHLIDPSNGKPVTHNLVSVSVIAQTALEADGWDTGLLILGFKNAKKLALKEKLAVCLITQKKDVFLTWTSPEFKRFLIKKNNFY</sequence>
<feature type="transmembrane region" description="Helical" evidence="13">
    <location>
        <begin position="6"/>
        <end position="24"/>
    </location>
</feature>
<dbReference type="EC" id="2.7.1.180" evidence="2 11"/>
<protein>
    <recommendedName>
        <fullName evidence="3 11">FAD:protein FMN transferase</fullName>
        <ecNumber evidence="2 11">2.7.1.180</ecNumber>
    </recommendedName>
    <alternativeName>
        <fullName evidence="9 11">Flavin transferase</fullName>
    </alternativeName>
</protein>
<dbReference type="Proteomes" id="UP000298738">
    <property type="component" value="Chromosome"/>
</dbReference>
<evidence type="ECO:0000256" key="8">
    <source>
        <dbReference type="ARBA" id="ARBA00022842"/>
    </source>
</evidence>
<dbReference type="PIRSF" id="PIRSF006268">
    <property type="entry name" value="ApbE"/>
    <property type="match status" value="1"/>
</dbReference>
<comment type="catalytic activity">
    <reaction evidence="10 11">
        <text>L-threonyl-[protein] + FAD = FMN-L-threonyl-[protein] + AMP + H(+)</text>
        <dbReference type="Rhea" id="RHEA:36847"/>
        <dbReference type="Rhea" id="RHEA-COMP:11060"/>
        <dbReference type="Rhea" id="RHEA-COMP:11061"/>
        <dbReference type="ChEBI" id="CHEBI:15378"/>
        <dbReference type="ChEBI" id="CHEBI:30013"/>
        <dbReference type="ChEBI" id="CHEBI:57692"/>
        <dbReference type="ChEBI" id="CHEBI:74257"/>
        <dbReference type="ChEBI" id="CHEBI:456215"/>
        <dbReference type="EC" id="2.7.1.180"/>
    </reaction>
</comment>
<name>A0A4D6XUJ5_9GAMM</name>
<dbReference type="RefSeq" id="WP_158357534.1">
    <property type="nucleotide sequence ID" value="NZ_CP034876.1"/>
</dbReference>
<accession>A0A4D6XUJ5</accession>
<evidence type="ECO:0000256" key="1">
    <source>
        <dbReference type="ARBA" id="ARBA00008282"/>
    </source>
</evidence>
<evidence type="ECO:0000313" key="14">
    <source>
        <dbReference type="EMBL" id="QCI20956.1"/>
    </source>
</evidence>
<evidence type="ECO:0000256" key="9">
    <source>
        <dbReference type="ARBA" id="ARBA00031306"/>
    </source>
</evidence>
<keyword evidence="5 11" id="KW-0808">Transferase</keyword>
<organism evidence="14 15">
    <name type="scientific">Buchnera aphidicola</name>
    <name type="common">Hyperomyzus lactucae</name>
    <dbReference type="NCBI Taxonomy" id="1241860"/>
    <lineage>
        <taxon>Bacteria</taxon>
        <taxon>Pseudomonadati</taxon>
        <taxon>Pseudomonadota</taxon>
        <taxon>Gammaproteobacteria</taxon>
        <taxon>Enterobacterales</taxon>
        <taxon>Erwiniaceae</taxon>
        <taxon>Buchnera</taxon>
    </lineage>
</organism>
<feature type="binding site" evidence="12">
    <location>
        <position position="184"/>
    </location>
    <ligand>
        <name>Mg(2+)</name>
        <dbReference type="ChEBI" id="CHEBI:18420"/>
    </ligand>
</feature>
<dbReference type="PANTHER" id="PTHR30040:SF2">
    <property type="entry name" value="FAD:PROTEIN FMN TRANSFERASE"/>
    <property type="match status" value="1"/>
</dbReference>
<reference evidence="14 15" key="1">
    <citation type="submission" date="2018-12" db="EMBL/GenBank/DDBJ databases">
        <authorList>
            <person name="Chong R.A."/>
        </authorList>
    </citation>
    <scope>NUCLEOTIDE SEQUENCE [LARGE SCALE GENOMIC DNA]</scope>
    <source>
        <strain evidence="14 15">Hla</strain>
    </source>
</reference>
<feature type="binding site" evidence="12">
    <location>
        <position position="297"/>
    </location>
    <ligand>
        <name>Mg(2+)</name>
        <dbReference type="ChEBI" id="CHEBI:18420"/>
    </ligand>
</feature>
<keyword evidence="13" id="KW-0472">Membrane</keyword>
<comment type="similarity">
    <text evidence="1 11">Belongs to the ApbE family.</text>
</comment>
<dbReference type="Pfam" id="PF02424">
    <property type="entry name" value="ApbE"/>
    <property type="match status" value="1"/>
</dbReference>
<comment type="cofactor">
    <cofactor evidence="12">
        <name>Mg(2+)</name>
        <dbReference type="ChEBI" id="CHEBI:18420"/>
    </cofactor>
    <cofactor evidence="12">
        <name>Mn(2+)</name>
        <dbReference type="ChEBI" id="CHEBI:29035"/>
    </cofactor>
    <text evidence="12">Magnesium. Can also use manganese.</text>
</comment>
<feature type="binding site" evidence="12">
    <location>
        <position position="301"/>
    </location>
    <ligand>
        <name>Mg(2+)</name>
        <dbReference type="ChEBI" id="CHEBI:18420"/>
    </ligand>
</feature>
<proteinExistence type="inferred from homology"/>
<evidence type="ECO:0000256" key="6">
    <source>
        <dbReference type="ARBA" id="ARBA00022723"/>
    </source>
</evidence>
<evidence type="ECO:0000256" key="10">
    <source>
        <dbReference type="ARBA" id="ARBA00048540"/>
    </source>
</evidence>
<dbReference type="InterPro" id="IPR024932">
    <property type="entry name" value="ApbE"/>
</dbReference>
<reference evidence="14 15" key="2">
    <citation type="submission" date="2019-05" db="EMBL/GenBank/DDBJ databases">
        <title>Genome evolution of the obligate endosymbiont Buchnera aphidicola.</title>
        <authorList>
            <person name="Moran N.A."/>
        </authorList>
    </citation>
    <scope>NUCLEOTIDE SEQUENCE [LARGE SCALE GENOMIC DNA]</scope>
    <source>
        <strain evidence="14 15">Hla</strain>
    </source>
</reference>
<dbReference type="OrthoDB" id="9778595at2"/>
<keyword evidence="4 11" id="KW-0285">Flavoprotein</keyword>
<evidence type="ECO:0000256" key="11">
    <source>
        <dbReference type="PIRNR" id="PIRNR006268"/>
    </source>
</evidence>
<gene>
    <name evidence="14" type="ORF">D9V68_01150</name>
</gene>
<evidence type="ECO:0000256" key="5">
    <source>
        <dbReference type="ARBA" id="ARBA00022679"/>
    </source>
</evidence>
<dbReference type="GO" id="GO:0046872">
    <property type="term" value="F:metal ion binding"/>
    <property type="evidence" value="ECO:0007669"/>
    <property type="project" value="UniProtKB-UniRule"/>
</dbReference>
<evidence type="ECO:0000256" key="13">
    <source>
        <dbReference type="SAM" id="Phobius"/>
    </source>
</evidence>
<evidence type="ECO:0000256" key="2">
    <source>
        <dbReference type="ARBA" id="ARBA00011955"/>
    </source>
</evidence>
<evidence type="ECO:0000256" key="7">
    <source>
        <dbReference type="ARBA" id="ARBA00022827"/>
    </source>
</evidence>
<evidence type="ECO:0000313" key="15">
    <source>
        <dbReference type="Proteomes" id="UP000298738"/>
    </source>
</evidence>